<evidence type="ECO:0008006" key="4">
    <source>
        <dbReference type="Google" id="ProtNLM"/>
    </source>
</evidence>
<reference evidence="2 3" key="1">
    <citation type="journal article" date="2016" name="Nat. Commun.">
        <title>Thousands of microbial genomes shed light on interconnected biogeochemical processes in an aquifer system.</title>
        <authorList>
            <person name="Anantharaman K."/>
            <person name="Brown C.T."/>
            <person name="Hug L.A."/>
            <person name="Sharon I."/>
            <person name="Castelle C.J."/>
            <person name="Probst A.J."/>
            <person name="Thomas B.C."/>
            <person name="Singh A."/>
            <person name="Wilkins M.J."/>
            <person name="Karaoz U."/>
            <person name="Brodie E.L."/>
            <person name="Williams K.H."/>
            <person name="Hubbard S.S."/>
            <person name="Banfield J.F."/>
        </authorList>
    </citation>
    <scope>NUCLEOTIDE SEQUENCE [LARGE SCALE GENOMIC DNA]</scope>
</reference>
<dbReference type="Proteomes" id="UP000177309">
    <property type="component" value="Unassembled WGS sequence"/>
</dbReference>
<gene>
    <name evidence="2" type="ORF">A2462_03245</name>
</gene>
<comment type="caution">
    <text evidence="2">The sequence shown here is derived from an EMBL/GenBank/DDBJ whole genome shotgun (WGS) entry which is preliminary data.</text>
</comment>
<evidence type="ECO:0000313" key="3">
    <source>
        <dbReference type="Proteomes" id="UP000177309"/>
    </source>
</evidence>
<accession>A0A1F4TPW1</accession>
<evidence type="ECO:0000256" key="1">
    <source>
        <dbReference type="SAM" id="SignalP"/>
    </source>
</evidence>
<evidence type="ECO:0000313" key="2">
    <source>
        <dbReference type="EMBL" id="OGC34718.1"/>
    </source>
</evidence>
<feature type="signal peptide" evidence="1">
    <location>
        <begin position="1"/>
        <end position="22"/>
    </location>
</feature>
<dbReference type="EMBL" id="MEUI01000013">
    <property type="protein sequence ID" value="OGC34718.1"/>
    <property type="molecule type" value="Genomic_DNA"/>
</dbReference>
<keyword evidence="1" id="KW-0732">Signal</keyword>
<organism evidence="2 3">
    <name type="scientific">candidate division WOR-1 bacterium RIFOXYC2_FULL_41_25</name>
    <dbReference type="NCBI Taxonomy" id="1802586"/>
    <lineage>
        <taxon>Bacteria</taxon>
        <taxon>Bacillati</taxon>
        <taxon>Saganbacteria</taxon>
    </lineage>
</organism>
<protein>
    <recommendedName>
        <fullName evidence="4">PEP-CTERM sorting domain-containing protein</fullName>
    </recommendedName>
</protein>
<proteinExistence type="predicted"/>
<sequence>MKIKAFIGIVVFSIVLVSSTFAADIDQMSGKWGVGLFGTTPTVRMNFTDTVSTQIGLGYQSPDSNAAGSPPGIVNELFLVSFKAMTLGEGGNFSPVIITYWRTTERSLV</sequence>
<dbReference type="AlphaFoldDB" id="A0A1F4TPW1"/>
<name>A0A1F4TPW1_UNCSA</name>
<feature type="chain" id="PRO_5009514637" description="PEP-CTERM sorting domain-containing protein" evidence="1">
    <location>
        <begin position="23"/>
        <end position="109"/>
    </location>
</feature>